<dbReference type="CDD" id="cd04056">
    <property type="entry name" value="Peptidases_S53"/>
    <property type="match status" value="1"/>
</dbReference>
<keyword evidence="10" id="KW-0720">Serine protease</keyword>
<evidence type="ECO:0000256" key="7">
    <source>
        <dbReference type="ARBA" id="ARBA00022723"/>
    </source>
</evidence>
<evidence type="ECO:0000256" key="13">
    <source>
        <dbReference type="ARBA" id="ARBA00023145"/>
    </source>
</evidence>
<evidence type="ECO:0000259" key="18">
    <source>
        <dbReference type="PROSITE" id="PS51695"/>
    </source>
</evidence>
<dbReference type="GO" id="GO:0008240">
    <property type="term" value="F:tripeptidyl-peptidase activity"/>
    <property type="evidence" value="ECO:0007669"/>
    <property type="project" value="UniProtKB-EC"/>
</dbReference>
<dbReference type="InterPro" id="IPR000209">
    <property type="entry name" value="Peptidase_S8/S53_dom"/>
</dbReference>
<feature type="binding site" evidence="15">
    <location>
        <position position="548"/>
    </location>
    <ligand>
        <name>Ca(2+)</name>
        <dbReference type="ChEBI" id="CHEBI:29108"/>
    </ligand>
</feature>
<feature type="domain" description="Peptidase S53" evidence="18">
    <location>
        <begin position="208"/>
        <end position="568"/>
    </location>
</feature>
<evidence type="ECO:0000256" key="17">
    <source>
        <dbReference type="SAM" id="SignalP"/>
    </source>
</evidence>
<dbReference type="InterPro" id="IPR036852">
    <property type="entry name" value="Peptidase_S8/S53_dom_sf"/>
</dbReference>
<evidence type="ECO:0000256" key="4">
    <source>
        <dbReference type="ARBA" id="ARBA00012462"/>
    </source>
</evidence>
<organism evidence="19 20">
    <name type="scientific">Penicillium alfredii</name>
    <dbReference type="NCBI Taxonomy" id="1506179"/>
    <lineage>
        <taxon>Eukaryota</taxon>
        <taxon>Fungi</taxon>
        <taxon>Dikarya</taxon>
        <taxon>Ascomycota</taxon>
        <taxon>Pezizomycotina</taxon>
        <taxon>Eurotiomycetes</taxon>
        <taxon>Eurotiomycetidae</taxon>
        <taxon>Eurotiales</taxon>
        <taxon>Aspergillaceae</taxon>
        <taxon>Penicillium</taxon>
    </lineage>
</organism>
<dbReference type="SUPFAM" id="SSF54897">
    <property type="entry name" value="Protease propeptides/inhibitors"/>
    <property type="match status" value="1"/>
</dbReference>
<feature type="signal peptide" evidence="17">
    <location>
        <begin position="1"/>
        <end position="23"/>
    </location>
</feature>
<dbReference type="EMBL" id="JAPMSZ010000001">
    <property type="protein sequence ID" value="KAJ5115027.1"/>
    <property type="molecule type" value="Genomic_DNA"/>
</dbReference>
<dbReference type="InterPro" id="IPR030400">
    <property type="entry name" value="Sedolisin_dom"/>
</dbReference>
<feature type="chain" id="PRO_5040940501" description="tripeptidyl-peptidase II" evidence="17">
    <location>
        <begin position="24"/>
        <end position="571"/>
    </location>
</feature>
<comment type="cofactor">
    <cofactor evidence="15">
        <name>Ca(2+)</name>
        <dbReference type="ChEBI" id="CHEBI:29108"/>
    </cofactor>
    <text evidence="15">Binds 1 Ca(2+) ion per subunit.</text>
</comment>
<dbReference type="CDD" id="cd11377">
    <property type="entry name" value="Pro-peptidase_S53"/>
    <property type="match status" value="1"/>
</dbReference>
<dbReference type="GO" id="GO:0046872">
    <property type="term" value="F:metal ion binding"/>
    <property type="evidence" value="ECO:0007669"/>
    <property type="project" value="UniProtKB-UniRule"/>
</dbReference>
<dbReference type="PROSITE" id="PS51695">
    <property type="entry name" value="SEDOLISIN"/>
    <property type="match status" value="1"/>
</dbReference>
<dbReference type="SMART" id="SM00944">
    <property type="entry name" value="Pro-kuma_activ"/>
    <property type="match status" value="1"/>
</dbReference>
<keyword evidence="12" id="KW-0843">Virulence</keyword>
<keyword evidence="5" id="KW-0964">Secreted</keyword>
<evidence type="ECO:0000256" key="16">
    <source>
        <dbReference type="SAM" id="MobiDB-lite"/>
    </source>
</evidence>
<dbReference type="RefSeq" id="XP_056516219.1">
    <property type="nucleotide sequence ID" value="XM_056651369.1"/>
</dbReference>
<gene>
    <name evidence="19" type="ORF">NUU61_000786</name>
</gene>
<dbReference type="OrthoDB" id="409122at2759"/>
<keyword evidence="20" id="KW-1185">Reference proteome</keyword>
<dbReference type="Pfam" id="PF00082">
    <property type="entry name" value="Peptidase_S8"/>
    <property type="match status" value="1"/>
</dbReference>
<sequence length="571" mass="62385">MGFFTQFVRVLVFFLCCLQLALAASNFQLVEHLENVPSGWSKGGRPSPSTRMTFRLAIAQTQTAAFEQRVIDLSTPGHRSYGQHMKRDQVQEFLRPSHTVSDQVLAWLRSEDVPSDSIEANSHWISFKIPISQAERMLNTQFFYFNHHITHTTAIRSLDYSVPGHIHPHIQLIQPTTRFGHPSPQRTLPLNQPIVATSKDLTADCATAIKPDCLRDLYELDSTTTSPDIRNRLGVSGFLEQYARHGDFDQFMHRFAPNQTDSSFTTVSINGGLNEQDSFTDGVPLVPEADQPNASDSSNEPYLDQLHYLVNLPDEELPAILSTSYGEAEQSVPASYARATCNLYAQLGARGVSVIFSSGDSGVGGSCLSNDGSNRTTFLPGFPASCPFVTSVGGTYGNRPEKAIDFSGGGFSDIFALPTYQNQAVDGYLDRVGDRWKGLYNPQGRGIPDVAAQASNFIIRDHDTYLKISGTSAAAPVFAAVVSQLNAARLANGQPRMGFLNPWLYSLGRPGITDIVDGGSRGCYGSTDEGVDTPHVPYASWNATEGWDPATGLGTPSFRTLVRLALNTSEK</sequence>
<evidence type="ECO:0000256" key="2">
    <source>
        <dbReference type="ARBA" id="ARBA00002451"/>
    </source>
</evidence>
<name>A0A9W9GBE4_9EURO</name>
<keyword evidence="8 17" id="KW-0732">Signal</keyword>
<keyword evidence="7 15" id="KW-0479">Metal-binding</keyword>
<comment type="caution">
    <text evidence="19">The sequence shown here is derived from an EMBL/GenBank/DDBJ whole genome shotgun (WGS) entry which is preliminary data.</text>
</comment>
<evidence type="ECO:0000256" key="11">
    <source>
        <dbReference type="ARBA" id="ARBA00022837"/>
    </source>
</evidence>
<dbReference type="GeneID" id="81390537"/>
<dbReference type="FunFam" id="3.40.50.200:FF:000015">
    <property type="entry name" value="Tripeptidyl peptidase A"/>
    <property type="match status" value="1"/>
</dbReference>
<evidence type="ECO:0000256" key="8">
    <source>
        <dbReference type="ARBA" id="ARBA00022729"/>
    </source>
</evidence>
<evidence type="ECO:0000256" key="14">
    <source>
        <dbReference type="ARBA" id="ARBA00023180"/>
    </source>
</evidence>
<comment type="catalytic activity">
    <reaction evidence="1">
        <text>Release of an N-terminal tripeptide from a polypeptide.</text>
        <dbReference type="EC" id="3.4.14.10"/>
    </reaction>
</comment>
<evidence type="ECO:0000256" key="15">
    <source>
        <dbReference type="PROSITE-ProRule" id="PRU01032"/>
    </source>
</evidence>
<comment type="subcellular location">
    <subcellularLocation>
        <location evidence="3">Secreted</location>
        <location evidence="3">Extracellular space</location>
    </subcellularLocation>
</comment>
<dbReference type="EC" id="3.4.14.10" evidence="4"/>
<keyword evidence="13" id="KW-0865">Zymogen</keyword>
<dbReference type="Proteomes" id="UP001141434">
    <property type="component" value="Unassembled WGS sequence"/>
</dbReference>
<evidence type="ECO:0000256" key="5">
    <source>
        <dbReference type="ARBA" id="ARBA00022525"/>
    </source>
</evidence>
<evidence type="ECO:0000256" key="10">
    <source>
        <dbReference type="ARBA" id="ARBA00022825"/>
    </source>
</evidence>
<dbReference type="InterPro" id="IPR023828">
    <property type="entry name" value="Peptidase_S8_Ser-AS"/>
</dbReference>
<dbReference type="GO" id="GO:0004252">
    <property type="term" value="F:serine-type endopeptidase activity"/>
    <property type="evidence" value="ECO:0007669"/>
    <property type="project" value="InterPro"/>
</dbReference>
<dbReference type="SUPFAM" id="SSF52743">
    <property type="entry name" value="Subtilisin-like"/>
    <property type="match status" value="1"/>
</dbReference>
<feature type="region of interest" description="Disordered" evidence="16">
    <location>
        <begin position="278"/>
        <end position="298"/>
    </location>
</feature>
<comment type="caution">
    <text evidence="15">Lacks conserved residue(s) required for the propagation of feature annotation.</text>
</comment>
<evidence type="ECO:0000256" key="6">
    <source>
        <dbReference type="ARBA" id="ARBA00022670"/>
    </source>
</evidence>
<dbReference type="GO" id="GO:0006508">
    <property type="term" value="P:proteolysis"/>
    <property type="evidence" value="ECO:0007669"/>
    <property type="project" value="UniProtKB-KW"/>
</dbReference>
<feature type="binding site" evidence="15">
    <location>
        <position position="514"/>
    </location>
    <ligand>
        <name>Ca(2+)</name>
        <dbReference type="ChEBI" id="CHEBI:29108"/>
    </ligand>
</feature>
<dbReference type="PANTHER" id="PTHR14218:SF32">
    <property type="entry name" value="TRIPEPTIDYL PEPTIDASE SED3 (AFU_ORTHOLOGUE AFUA_3G08930)"/>
    <property type="match status" value="1"/>
</dbReference>
<reference evidence="19" key="2">
    <citation type="journal article" date="2023" name="IMA Fungus">
        <title>Comparative genomic study of the Penicillium genus elucidates a diverse pangenome and 15 lateral gene transfer events.</title>
        <authorList>
            <person name="Petersen C."/>
            <person name="Sorensen T."/>
            <person name="Nielsen M.R."/>
            <person name="Sondergaard T.E."/>
            <person name="Sorensen J.L."/>
            <person name="Fitzpatrick D.A."/>
            <person name="Frisvad J.C."/>
            <person name="Nielsen K.L."/>
        </authorList>
    </citation>
    <scope>NUCLEOTIDE SEQUENCE</scope>
    <source>
        <strain evidence="19">IBT 34128</strain>
    </source>
</reference>
<feature type="binding site" evidence="15">
    <location>
        <position position="546"/>
    </location>
    <ligand>
        <name>Ca(2+)</name>
        <dbReference type="ChEBI" id="CHEBI:29108"/>
    </ligand>
</feature>
<dbReference type="Pfam" id="PF09286">
    <property type="entry name" value="Pro-kuma_activ"/>
    <property type="match status" value="1"/>
</dbReference>
<evidence type="ECO:0000256" key="12">
    <source>
        <dbReference type="ARBA" id="ARBA00023026"/>
    </source>
</evidence>
<keyword evidence="11 15" id="KW-0106">Calcium</keyword>
<reference evidence="19" key="1">
    <citation type="submission" date="2022-11" db="EMBL/GenBank/DDBJ databases">
        <authorList>
            <person name="Petersen C."/>
        </authorList>
    </citation>
    <scope>NUCLEOTIDE SEQUENCE</scope>
    <source>
        <strain evidence="19">IBT 34128</strain>
    </source>
</reference>
<dbReference type="PANTHER" id="PTHR14218">
    <property type="entry name" value="PROTEASE S8 TRIPEPTIDYL PEPTIDASE I CLN2"/>
    <property type="match status" value="1"/>
</dbReference>
<dbReference type="InterPro" id="IPR015366">
    <property type="entry name" value="S53_propep"/>
</dbReference>
<feature type="binding site" evidence="15">
    <location>
        <position position="515"/>
    </location>
    <ligand>
        <name>Ca(2+)</name>
        <dbReference type="ChEBI" id="CHEBI:29108"/>
    </ligand>
</feature>
<keyword evidence="14" id="KW-0325">Glycoprotein</keyword>
<evidence type="ECO:0000313" key="19">
    <source>
        <dbReference type="EMBL" id="KAJ5115027.1"/>
    </source>
</evidence>
<evidence type="ECO:0000256" key="3">
    <source>
        <dbReference type="ARBA" id="ARBA00004239"/>
    </source>
</evidence>
<evidence type="ECO:0000256" key="1">
    <source>
        <dbReference type="ARBA" id="ARBA00001910"/>
    </source>
</evidence>
<comment type="function">
    <text evidence="2">Secreted tripeptidyl-peptidase which degrades proteins at acidic pHs and is involved in virulence.</text>
</comment>
<evidence type="ECO:0000313" key="20">
    <source>
        <dbReference type="Proteomes" id="UP001141434"/>
    </source>
</evidence>
<keyword evidence="6" id="KW-0645">Protease</keyword>
<accession>A0A9W9GBE4</accession>
<dbReference type="PROSITE" id="PS00138">
    <property type="entry name" value="SUBTILASE_SER"/>
    <property type="match status" value="1"/>
</dbReference>
<dbReference type="InterPro" id="IPR050819">
    <property type="entry name" value="Tripeptidyl-peptidase_I"/>
</dbReference>
<dbReference type="GO" id="GO:0005576">
    <property type="term" value="C:extracellular region"/>
    <property type="evidence" value="ECO:0007669"/>
    <property type="project" value="UniProtKB-SubCell"/>
</dbReference>
<dbReference type="AlphaFoldDB" id="A0A9W9GBE4"/>
<proteinExistence type="predicted"/>
<keyword evidence="9" id="KW-0378">Hydrolase</keyword>
<dbReference type="Gene3D" id="3.40.50.200">
    <property type="entry name" value="Peptidase S8/S53 domain"/>
    <property type="match status" value="1"/>
</dbReference>
<evidence type="ECO:0000256" key="9">
    <source>
        <dbReference type="ARBA" id="ARBA00022801"/>
    </source>
</evidence>
<protein>
    <recommendedName>
        <fullName evidence="4">tripeptidyl-peptidase II</fullName>
        <ecNumber evidence="4">3.4.14.10</ecNumber>
    </recommendedName>
</protein>